<dbReference type="NCBIfam" id="TIGR03303">
    <property type="entry name" value="OM_YaeT"/>
    <property type="match status" value="1"/>
</dbReference>
<sequence precursor="true">MSDFNNSNKVSYKLAKRVILATTSLAFGTLLMHQAAFAVDVQNLILSGNSSVSAQTVFANLELKKGQAINDGSINASIASLYSTGLFKNVTITHKGSNVYIVVVENPTIHAVKYTGNQNISSGTLNSAIDLRPGQYFTIGKVDLAVKAIKKKYSDSRYSSVQVSYKLVEVDGQSDVVFTITEGASTTIQKISFVGNSVFSDGDLRSVVSSKEAAIWHVFSGADSYNADKVNFDRELLRRHYLENGYADFSVISAVADLDEDSNKYFITFTIDEGEQYTFGEVDVDSSFSNLPPEDLLPLVRGKSGDVYNALQLNDSITEIRKQASRKGYSFAQVTPIITRNSVDKTIDVIYTLEGGQRVYIDRINIIGNSRTHDQVIRREIELAEGDVFNVDAIEAAKTRLMKTGHFTGIRISTERGSADDRLILNVEVSENATGSVGITGAYSTLHGLVGELSYAETNLLGTGQQLSASLTWSSKERKAFFSFTEPRFMGENLSLGGSMFASLATEKDNSQHLKAGVGTTVGLPVGEFTRVAARYNFTYDQNTTTSTTDYISAFGVNAVFDTTDKLILPTEGFKLEADVEFAGLGGNVKYIRAIGKVEGHFEVIKDIVISGFATAGTVNAWDATTPLRKQDTFFKGGDLVRGFAADGLGPRIGGSTTLANGGTIFAGATIEIRVPLLKDAGIYAAAFGDAGTLYQSSVAGSTSNTNQIRSSIGASLIWESPIGPLRADYAYVLTKNGVDDLEPFKFGLAFRY</sequence>
<evidence type="ECO:0000313" key="11">
    <source>
        <dbReference type="EMBL" id="PCJ01837.1"/>
    </source>
</evidence>
<organism evidence="11">
    <name type="scientific">OCS116 cluster bacterium</name>
    <dbReference type="NCBI Taxonomy" id="2030921"/>
    <lineage>
        <taxon>Bacteria</taxon>
        <taxon>Pseudomonadati</taxon>
        <taxon>Pseudomonadota</taxon>
        <taxon>Alphaproteobacteria</taxon>
        <taxon>OCS116 cluster</taxon>
    </lineage>
</organism>
<feature type="domain" description="POTRA" evidence="10">
    <location>
        <begin position="359"/>
        <end position="432"/>
    </location>
</feature>
<dbReference type="Pfam" id="PF07244">
    <property type="entry name" value="POTRA"/>
    <property type="match status" value="4"/>
</dbReference>
<dbReference type="EMBL" id="NVUS01000006">
    <property type="protein sequence ID" value="PCJ01837.1"/>
    <property type="molecule type" value="Genomic_DNA"/>
</dbReference>
<dbReference type="InterPro" id="IPR039910">
    <property type="entry name" value="D15-like"/>
</dbReference>
<dbReference type="Gene3D" id="2.40.160.50">
    <property type="entry name" value="membrane protein fhac: a member of the omp85/tpsb transporter family"/>
    <property type="match status" value="1"/>
</dbReference>
<dbReference type="PROSITE" id="PS51779">
    <property type="entry name" value="POTRA"/>
    <property type="match status" value="4"/>
</dbReference>
<keyword evidence="3 8" id="KW-0812">Transmembrane</keyword>
<evidence type="ECO:0000256" key="2">
    <source>
        <dbReference type="ARBA" id="ARBA00022452"/>
    </source>
</evidence>
<keyword evidence="5 8" id="KW-0677">Repeat</keyword>
<evidence type="ECO:0000259" key="10">
    <source>
        <dbReference type="PROSITE" id="PS51779"/>
    </source>
</evidence>
<dbReference type="PANTHER" id="PTHR12815">
    <property type="entry name" value="SORTING AND ASSEMBLY MACHINERY SAMM50 PROTEIN FAMILY MEMBER"/>
    <property type="match status" value="1"/>
</dbReference>
<dbReference type="PANTHER" id="PTHR12815:SF23">
    <property type="entry name" value="OUTER MEMBRANE PROTEIN ASSEMBLY FACTOR BAMA"/>
    <property type="match status" value="1"/>
</dbReference>
<dbReference type="Pfam" id="PF01103">
    <property type="entry name" value="Omp85"/>
    <property type="match status" value="1"/>
</dbReference>
<feature type="domain" description="POTRA" evidence="10">
    <location>
        <begin position="186"/>
        <end position="274"/>
    </location>
</feature>
<keyword evidence="2 8" id="KW-1134">Transmembrane beta strand</keyword>
<dbReference type="Gene3D" id="3.10.20.310">
    <property type="entry name" value="membrane protein fhac"/>
    <property type="match status" value="5"/>
</dbReference>
<gene>
    <name evidence="8 11" type="primary">bamA</name>
    <name evidence="11" type="ORF">COB13_06570</name>
</gene>
<dbReference type="InterPro" id="IPR010827">
    <property type="entry name" value="BamA/TamA_POTRA"/>
</dbReference>
<proteinExistence type="inferred from homology"/>
<reference evidence="11" key="2">
    <citation type="journal article" date="2018" name="ISME J.">
        <title>A dynamic microbial community with high functional redundancy inhabits the cold, oxic subseafloor aquifer.</title>
        <authorList>
            <person name="Tully B.J."/>
            <person name="Wheat C.G."/>
            <person name="Glazer B.T."/>
            <person name="Huber J.A."/>
        </authorList>
    </citation>
    <scope>NUCLEOTIDE SEQUENCE</scope>
    <source>
        <strain evidence="11">NORP83</strain>
    </source>
</reference>
<evidence type="ECO:0000256" key="6">
    <source>
        <dbReference type="ARBA" id="ARBA00023136"/>
    </source>
</evidence>
<comment type="function">
    <text evidence="8">Part of the outer membrane protein assembly complex, which is involved in assembly and insertion of beta-barrel proteins into the outer membrane.</text>
</comment>
<accession>A0A2A4Z467</accession>
<evidence type="ECO:0000256" key="3">
    <source>
        <dbReference type="ARBA" id="ARBA00022692"/>
    </source>
</evidence>
<name>A0A2A4Z467_9PROT</name>
<keyword evidence="6 8" id="KW-0472">Membrane</keyword>
<reference key="1">
    <citation type="submission" date="2017-08" db="EMBL/GenBank/DDBJ databases">
        <title>A dynamic microbial community with high functional redundancy inhabits the cold, oxic subseafloor aquifer.</title>
        <authorList>
            <person name="Tully B.J."/>
            <person name="Wheat C.G."/>
            <person name="Glazer B.T."/>
            <person name="Huber J.A."/>
        </authorList>
    </citation>
    <scope>NUCLEOTIDE SEQUENCE [LARGE SCALE GENOMIC DNA]</scope>
</reference>
<dbReference type="InterPro" id="IPR000184">
    <property type="entry name" value="Bac_surfAg_D15"/>
</dbReference>
<feature type="chain" id="PRO_5013413938" description="Outer membrane protein assembly factor BamA" evidence="8">
    <location>
        <begin position="39"/>
        <end position="753"/>
    </location>
</feature>
<evidence type="ECO:0000256" key="5">
    <source>
        <dbReference type="ARBA" id="ARBA00022737"/>
    </source>
</evidence>
<feature type="signal peptide" evidence="8">
    <location>
        <begin position="1"/>
        <end position="38"/>
    </location>
</feature>
<dbReference type="PIRSF" id="PIRSF006076">
    <property type="entry name" value="OM_assembly_OMP85"/>
    <property type="match status" value="1"/>
</dbReference>
<evidence type="ECO:0000256" key="7">
    <source>
        <dbReference type="ARBA" id="ARBA00023237"/>
    </source>
</evidence>
<comment type="similarity">
    <text evidence="8">Belongs to the BamA family.</text>
</comment>
<keyword evidence="4 8" id="KW-0732">Signal</keyword>
<evidence type="ECO:0000256" key="4">
    <source>
        <dbReference type="ARBA" id="ARBA00022729"/>
    </source>
</evidence>
<evidence type="ECO:0000256" key="8">
    <source>
        <dbReference type="HAMAP-Rule" id="MF_01430"/>
    </source>
</evidence>
<dbReference type="InterPro" id="IPR023707">
    <property type="entry name" value="OM_assembly_BamA"/>
</dbReference>
<dbReference type="HAMAP" id="MF_01430">
    <property type="entry name" value="OM_assembly_BamA"/>
    <property type="match status" value="1"/>
</dbReference>
<protein>
    <recommendedName>
        <fullName evidence="8 9">Outer membrane protein assembly factor BamA</fullName>
    </recommendedName>
</protein>
<feature type="domain" description="POTRA" evidence="10">
    <location>
        <begin position="39"/>
        <end position="106"/>
    </location>
</feature>
<dbReference type="InterPro" id="IPR034746">
    <property type="entry name" value="POTRA"/>
</dbReference>
<dbReference type="AlphaFoldDB" id="A0A2A4Z467"/>
<comment type="subcellular location">
    <subcellularLocation>
        <location evidence="8">Cell outer membrane</location>
    </subcellularLocation>
    <subcellularLocation>
        <location evidence="1">Membrane</location>
    </subcellularLocation>
</comment>
<feature type="domain" description="POTRA" evidence="10">
    <location>
        <begin position="107"/>
        <end position="183"/>
    </location>
</feature>
<keyword evidence="7 8" id="KW-0998">Cell outer membrane</keyword>
<dbReference type="GO" id="GO:0009279">
    <property type="term" value="C:cell outer membrane"/>
    <property type="evidence" value="ECO:0007669"/>
    <property type="project" value="UniProtKB-SubCell"/>
</dbReference>
<comment type="caution">
    <text evidence="11">The sequence shown here is derived from an EMBL/GenBank/DDBJ whole genome shotgun (WGS) entry which is preliminary data.</text>
</comment>
<evidence type="ECO:0000256" key="1">
    <source>
        <dbReference type="ARBA" id="ARBA00004370"/>
    </source>
</evidence>
<comment type="subunit">
    <text evidence="8">Part of the Bam complex.</text>
</comment>
<dbReference type="GO" id="GO:0051205">
    <property type="term" value="P:protein insertion into membrane"/>
    <property type="evidence" value="ECO:0007669"/>
    <property type="project" value="UniProtKB-UniRule"/>
</dbReference>
<evidence type="ECO:0000256" key="9">
    <source>
        <dbReference type="NCBIfam" id="TIGR03303"/>
    </source>
</evidence>
<dbReference type="GO" id="GO:0043165">
    <property type="term" value="P:Gram-negative-bacterium-type cell outer membrane assembly"/>
    <property type="evidence" value="ECO:0007669"/>
    <property type="project" value="UniProtKB-UniRule"/>
</dbReference>